<dbReference type="FunFam" id="1.20.1250.20:FF:000489">
    <property type="entry name" value="MFS general substrate transporter"/>
    <property type="match status" value="1"/>
</dbReference>
<keyword evidence="13" id="KW-1185">Reference proteome</keyword>
<dbReference type="InParanoid" id="A0A2N3N7J0"/>
<dbReference type="InterPro" id="IPR036259">
    <property type="entry name" value="MFS_trans_sf"/>
</dbReference>
<dbReference type="SUPFAM" id="SSF103473">
    <property type="entry name" value="MFS general substrate transporter"/>
    <property type="match status" value="1"/>
</dbReference>
<feature type="transmembrane region" description="Helical" evidence="10">
    <location>
        <begin position="334"/>
        <end position="355"/>
    </location>
</feature>
<dbReference type="AlphaFoldDB" id="A0A2N3N7J0"/>
<keyword evidence="7 10" id="KW-0472">Membrane</keyword>
<protein>
    <recommendedName>
        <fullName evidence="11">Major facilitator superfamily (MFS) profile domain-containing protein</fullName>
    </recommendedName>
</protein>
<evidence type="ECO:0000313" key="12">
    <source>
        <dbReference type="EMBL" id="PKS08405.1"/>
    </source>
</evidence>
<evidence type="ECO:0000259" key="11">
    <source>
        <dbReference type="PROSITE" id="PS50850"/>
    </source>
</evidence>
<dbReference type="GO" id="GO:0022857">
    <property type="term" value="F:transmembrane transporter activity"/>
    <property type="evidence" value="ECO:0007669"/>
    <property type="project" value="InterPro"/>
</dbReference>
<dbReference type="PANTHER" id="PTHR23501">
    <property type="entry name" value="MAJOR FACILITATOR SUPERFAMILY"/>
    <property type="match status" value="1"/>
</dbReference>
<feature type="transmembrane region" description="Helical" evidence="10">
    <location>
        <begin position="528"/>
        <end position="549"/>
    </location>
</feature>
<keyword evidence="3" id="KW-0813">Transport</keyword>
<comment type="subcellular location">
    <subcellularLocation>
        <location evidence="1">Cell membrane</location>
        <topology evidence="1">Multi-pass membrane protein</topology>
    </subcellularLocation>
</comment>
<dbReference type="EMBL" id="NLAX01000697">
    <property type="protein sequence ID" value="PKS08405.1"/>
    <property type="molecule type" value="Genomic_DNA"/>
</dbReference>
<keyword evidence="5 10" id="KW-0812">Transmembrane</keyword>
<gene>
    <name evidence="12" type="ORF">jhhlp_005349</name>
</gene>
<feature type="transmembrane region" description="Helical" evidence="10">
    <location>
        <begin position="190"/>
        <end position="208"/>
    </location>
</feature>
<feature type="transmembrane region" description="Helical" evidence="10">
    <location>
        <begin position="102"/>
        <end position="120"/>
    </location>
</feature>
<feature type="domain" description="Major facilitator superfamily (MFS) profile" evidence="11">
    <location>
        <begin position="67"/>
        <end position="566"/>
    </location>
</feature>
<name>A0A2N3N7J0_9PEZI</name>
<keyword evidence="4" id="KW-1003">Cell membrane</keyword>
<feature type="transmembrane region" description="Helical" evidence="10">
    <location>
        <begin position="261"/>
        <end position="281"/>
    </location>
</feature>
<feature type="transmembrane region" description="Helical" evidence="10">
    <location>
        <begin position="157"/>
        <end position="178"/>
    </location>
</feature>
<feature type="region of interest" description="Disordered" evidence="9">
    <location>
        <begin position="1"/>
        <end position="52"/>
    </location>
</feature>
<evidence type="ECO:0000256" key="4">
    <source>
        <dbReference type="ARBA" id="ARBA00022475"/>
    </source>
</evidence>
<dbReference type="GO" id="GO:0005886">
    <property type="term" value="C:plasma membrane"/>
    <property type="evidence" value="ECO:0007669"/>
    <property type="project" value="UniProtKB-SubCell"/>
</dbReference>
<feature type="transmembrane region" description="Helical" evidence="10">
    <location>
        <begin position="293"/>
        <end position="313"/>
    </location>
</feature>
<accession>A0A2N3N7J0</accession>
<feature type="transmembrane region" description="Helical" evidence="10">
    <location>
        <begin position="458"/>
        <end position="481"/>
    </location>
</feature>
<evidence type="ECO:0000256" key="2">
    <source>
        <dbReference type="ARBA" id="ARBA00007520"/>
    </source>
</evidence>
<comment type="caution">
    <text evidence="12">The sequence shown here is derived from an EMBL/GenBank/DDBJ whole genome shotgun (WGS) entry which is preliminary data.</text>
</comment>
<evidence type="ECO:0000256" key="7">
    <source>
        <dbReference type="ARBA" id="ARBA00023136"/>
    </source>
</evidence>
<dbReference type="InterPro" id="IPR020846">
    <property type="entry name" value="MFS_dom"/>
</dbReference>
<evidence type="ECO:0000256" key="6">
    <source>
        <dbReference type="ARBA" id="ARBA00022989"/>
    </source>
</evidence>
<keyword evidence="6 10" id="KW-1133">Transmembrane helix</keyword>
<evidence type="ECO:0000313" key="13">
    <source>
        <dbReference type="Proteomes" id="UP000233524"/>
    </source>
</evidence>
<evidence type="ECO:0000256" key="10">
    <source>
        <dbReference type="SAM" id="Phobius"/>
    </source>
</evidence>
<feature type="transmembrane region" description="Helical" evidence="10">
    <location>
        <begin position="367"/>
        <end position="386"/>
    </location>
</feature>
<evidence type="ECO:0000256" key="5">
    <source>
        <dbReference type="ARBA" id="ARBA00022692"/>
    </source>
</evidence>
<dbReference type="Proteomes" id="UP000233524">
    <property type="component" value="Unassembled WGS sequence"/>
</dbReference>
<feature type="transmembrane region" description="Helical" evidence="10">
    <location>
        <begin position="132"/>
        <end position="151"/>
    </location>
</feature>
<feature type="transmembrane region" description="Helical" evidence="10">
    <location>
        <begin position="393"/>
        <end position="413"/>
    </location>
</feature>
<reference evidence="12 13" key="1">
    <citation type="journal article" date="2017" name="G3 (Bethesda)">
        <title>First Draft Genome Sequence of the Pathogenic Fungus Lomentospora prolificans (Formerly Scedosporium prolificans).</title>
        <authorList>
            <person name="Luo R."/>
            <person name="Zimin A."/>
            <person name="Workman R."/>
            <person name="Fan Y."/>
            <person name="Pertea G."/>
            <person name="Grossman N."/>
            <person name="Wear M.P."/>
            <person name="Jia B."/>
            <person name="Miller H."/>
            <person name="Casadevall A."/>
            <person name="Timp W."/>
            <person name="Zhang S.X."/>
            <person name="Salzberg S.L."/>
        </authorList>
    </citation>
    <scope>NUCLEOTIDE SEQUENCE [LARGE SCALE GENOMIC DNA]</scope>
    <source>
        <strain evidence="12 13">JHH-5317</strain>
    </source>
</reference>
<evidence type="ECO:0000256" key="9">
    <source>
        <dbReference type="SAM" id="MobiDB-lite"/>
    </source>
</evidence>
<evidence type="ECO:0000256" key="1">
    <source>
        <dbReference type="ARBA" id="ARBA00004651"/>
    </source>
</evidence>
<dbReference type="Pfam" id="PF07690">
    <property type="entry name" value="MFS_1"/>
    <property type="match status" value="1"/>
</dbReference>
<proteinExistence type="inferred from homology"/>
<dbReference type="OrthoDB" id="10021397at2759"/>
<sequence>MDSTTTTIAPRPESEAARSAPPSVRADADVMEKKHDISDNSSEKVEEGISEEVDEGDYPQGFRLVAVVVALVLSIFLVALDMTIVATAIPRITDQFHSLGDVSWYGAAFFMTIAAFQSTWGKGYKYFSLKTTFLLSIFVFEVGSLICGVAPNSNTLIVGRAIAGVGAAGIGSGAYTLIAVSAPPRRRPMFTGIIGASYGLASVVGPLIGGAFTDHVTWRWAFYINLPIGGLSGAIILAFFKTPPASVPVKASLMEKILQMDLVGTVMIMGAVVCFLLGLQWGGQTKPWNSSEVIGLLVGFVAITIAFAIWEWYQGERGMMNPRILGQRTIYISAIYMFFFAGSYFVLVYYLPIYFQSIDGASPINSGVRNIPLILAVTVATILSGGSISATGIYTPILVGGAVIATISCGLLYTLDIGTGSGKWIGYQILAGLGYGASFQIPMIATQGTVSPTDLSSATAIVLFFQTVGGSFFLAGAQSAFLSEMVKKLVVTAPNVDPNLVLLTGASDLRAVFSPEDLPGILSAYMRGIKITFALAVAGAGVSFLLSLGSRWSRLNPKKIQGGGAV</sequence>
<evidence type="ECO:0000256" key="8">
    <source>
        <dbReference type="ARBA" id="ARBA00023180"/>
    </source>
</evidence>
<dbReference type="InterPro" id="IPR011701">
    <property type="entry name" value="MFS"/>
</dbReference>
<dbReference type="Gene3D" id="1.20.1250.20">
    <property type="entry name" value="MFS general substrate transporter like domains"/>
    <property type="match status" value="1"/>
</dbReference>
<dbReference type="VEuPathDB" id="FungiDB:jhhlp_005349"/>
<dbReference type="FunCoup" id="A0A2N3N7J0">
    <property type="interactions" value="53"/>
</dbReference>
<feature type="transmembrane region" description="Helical" evidence="10">
    <location>
        <begin position="64"/>
        <end position="90"/>
    </location>
</feature>
<dbReference type="PANTHER" id="PTHR23501:SF177">
    <property type="entry name" value="MAJOR FACILITATOR SUPERFAMILY (MFS) PROFILE DOMAIN-CONTAINING PROTEIN-RELATED"/>
    <property type="match status" value="1"/>
</dbReference>
<dbReference type="FunFam" id="1.20.1720.10:FF:000012">
    <property type="entry name" value="MFS toxin efflux pump (AflT)"/>
    <property type="match status" value="1"/>
</dbReference>
<feature type="transmembrane region" description="Helical" evidence="10">
    <location>
        <begin position="425"/>
        <end position="446"/>
    </location>
</feature>
<comment type="similarity">
    <text evidence="2">Belongs to the major facilitator superfamily. TCR/Tet family.</text>
</comment>
<feature type="transmembrane region" description="Helical" evidence="10">
    <location>
        <begin position="220"/>
        <end position="240"/>
    </location>
</feature>
<organism evidence="12 13">
    <name type="scientific">Lomentospora prolificans</name>
    <dbReference type="NCBI Taxonomy" id="41688"/>
    <lineage>
        <taxon>Eukaryota</taxon>
        <taxon>Fungi</taxon>
        <taxon>Dikarya</taxon>
        <taxon>Ascomycota</taxon>
        <taxon>Pezizomycotina</taxon>
        <taxon>Sordariomycetes</taxon>
        <taxon>Hypocreomycetidae</taxon>
        <taxon>Microascales</taxon>
        <taxon>Microascaceae</taxon>
        <taxon>Lomentospora</taxon>
    </lineage>
</organism>
<dbReference type="CDD" id="cd17502">
    <property type="entry name" value="MFS_Azr1_MDR_like"/>
    <property type="match status" value="1"/>
</dbReference>
<feature type="compositionally biased region" description="Basic and acidic residues" evidence="9">
    <location>
        <begin position="26"/>
        <end position="47"/>
    </location>
</feature>
<keyword evidence="8" id="KW-0325">Glycoprotein</keyword>
<dbReference type="FunFam" id="1.20.1250.20:FF:000196">
    <property type="entry name" value="MFS toxin efflux pump (AflT)"/>
    <property type="match status" value="1"/>
</dbReference>
<dbReference type="PROSITE" id="PS50850">
    <property type="entry name" value="MFS"/>
    <property type="match status" value="1"/>
</dbReference>
<evidence type="ECO:0000256" key="3">
    <source>
        <dbReference type="ARBA" id="ARBA00022448"/>
    </source>
</evidence>